<dbReference type="STRING" id="1127673.GLIP_3602"/>
<sequence>MHLSPVYLEKELTKAAAIGLTLSALILWLSSYSSPTPTAKIVVLMSG</sequence>
<organism evidence="2 3">
    <name type="scientific">Aliiglaciecola lipolytica E3</name>
    <dbReference type="NCBI Taxonomy" id="1127673"/>
    <lineage>
        <taxon>Bacteria</taxon>
        <taxon>Pseudomonadati</taxon>
        <taxon>Pseudomonadota</taxon>
        <taxon>Gammaproteobacteria</taxon>
        <taxon>Alteromonadales</taxon>
        <taxon>Alteromonadaceae</taxon>
        <taxon>Aliiglaciecola</taxon>
    </lineage>
</organism>
<evidence type="ECO:0000313" key="2">
    <source>
        <dbReference type="EMBL" id="GAC16213.1"/>
    </source>
</evidence>
<proteinExistence type="predicted"/>
<dbReference type="AlphaFoldDB" id="K6YHW6"/>
<evidence type="ECO:0000256" key="1">
    <source>
        <dbReference type="SAM" id="Phobius"/>
    </source>
</evidence>
<keyword evidence="1" id="KW-1133">Transmembrane helix</keyword>
<keyword evidence="1" id="KW-0812">Transmembrane</keyword>
<comment type="caution">
    <text evidence="2">The sequence shown here is derived from an EMBL/GenBank/DDBJ whole genome shotgun (WGS) entry which is preliminary data.</text>
</comment>
<gene>
    <name evidence="2" type="ORF">GLIP_3602</name>
</gene>
<dbReference type="EMBL" id="BAEN01000068">
    <property type="protein sequence ID" value="GAC16213.1"/>
    <property type="molecule type" value="Genomic_DNA"/>
</dbReference>
<keyword evidence="3" id="KW-1185">Reference proteome</keyword>
<name>K6YHW6_9ALTE</name>
<evidence type="ECO:0000313" key="3">
    <source>
        <dbReference type="Proteomes" id="UP000006334"/>
    </source>
</evidence>
<keyword evidence="1" id="KW-0472">Membrane</keyword>
<reference evidence="2 3" key="1">
    <citation type="journal article" date="2017" name="Antonie Van Leeuwenhoek">
        <title>Rhizobium rhizosphaerae sp. nov., a novel species isolated from rice rhizosphere.</title>
        <authorList>
            <person name="Zhao J.J."/>
            <person name="Zhang J."/>
            <person name="Zhang R.J."/>
            <person name="Zhang C.W."/>
            <person name="Yin H.Q."/>
            <person name="Zhang X.X."/>
        </authorList>
    </citation>
    <scope>NUCLEOTIDE SEQUENCE [LARGE SCALE GENOMIC DNA]</scope>
    <source>
        <strain evidence="2 3">E3</strain>
    </source>
</reference>
<accession>K6YHW6</accession>
<feature type="transmembrane region" description="Helical" evidence="1">
    <location>
        <begin position="12"/>
        <end position="30"/>
    </location>
</feature>
<dbReference type="Proteomes" id="UP000006334">
    <property type="component" value="Unassembled WGS sequence"/>
</dbReference>
<protein>
    <submittedName>
        <fullName evidence="2">Uncharacterized protein</fullName>
    </submittedName>
</protein>